<evidence type="ECO:0000256" key="2">
    <source>
        <dbReference type="ARBA" id="ARBA00022670"/>
    </source>
</evidence>
<dbReference type="STRING" id="1005945.SAMN05216561_103257"/>
<dbReference type="AlphaFoldDB" id="A0A1I3E8G1"/>
<dbReference type="PANTHER" id="PTHR20842:SF0">
    <property type="entry name" value="ALPHA-ASPARTYL DIPEPTIDASE"/>
    <property type="match status" value="1"/>
</dbReference>
<protein>
    <submittedName>
        <fullName evidence="5">Peptidase E</fullName>
    </submittedName>
</protein>
<proteinExistence type="inferred from homology"/>
<dbReference type="GO" id="GO:0008236">
    <property type="term" value="F:serine-type peptidase activity"/>
    <property type="evidence" value="ECO:0007669"/>
    <property type="project" value="UniProtKB-KW"/>
</dbReference>
<keyword evidence="3" id="KW-0378">Hydrolase</keyword>
<dbReference type="InterPro" id="IPR029062">
    <property type="entry name" value="Class_I_gatase-like"/>
</dbReference>
<accession>A0A1I3E8G1</accession>
<dbReference type="InterPro" id="IPR005320">
    <property type="entry name" value="Peptidase_S51"/>
</dbReference>
<dbReference type="Gene3D" id="3.40.50.880">
    <property type="match status" value="1"/>
</dbReference>
<sequence length="255" mass="26617">MTKPTSVSTIVALGGGGFSMEPDNPILDDHVLSLATRRRGNGGLPRVCFVPTASGDAESYVDRFLAAFEGRAETSSLQLFHLEDLTHVDLRSFVLDQDVIYVGGGSTANLLALWRLHGLDEIFAAAAAGGVVLAGVSAGMNCWFEASVTDSFGPLAPLQDGLGFLAGSACPHYDGEAERRPTYVDLVATGTLPAGFAADDGCALVFRDGELLEAVSSRPGARAWRVHLAGQGLDVIDGGQAPDVAESPLDVRFLG</sequence>
<reference evidence="5 6" key="1">
    <citation type="submission" date="2016-10" db="EMBL/GenBank/DDBJ databases">
        <authorList>
            <person name="de Groot N.N."/>
        </authorList>
    </citation>
    <scope>NUCLEOTIDE SEQUENCE [LARGE SCALE GENOMIC DNA]</scope>
    <source>
        <strain evidence="5 6">CGMCC 1.11156</strain>
    </source>
</reference>
<evidence type="ECO:0000256" key="3">
    <source>
        <dbReference type="ARBA" id="ARBA00022801"/>
    </source>
</evidence>
<keyword evidence="2" id="KW-0645">Protease</keyword>
<dbReference type="SUPFAM" id="SSF52317">
    <property type="entry name" value="Class I glutamine amidotransferase-like"/>
    <property type="match status" value="1"/>
</dbReference>
<keyword evidence="4" id="KW-0720">Serine protease</keyword>
<keyword evidence="6" id="KW-1185">Reference proteome</keyword>
<dbReference type="Pfam" id="PF03575">
    <property type="entry name" value="Peptidase_S51"/>
    <property type="match status" value="1"/>
</dbReference>
<dbReference type="Proteomes" id="UP000198649">
    <property type="component" value="Unassembled WGS sequence"/>
</dbReference>
<gene>
    <name evidence="5" type="ORF">SAMN05216561_103257</name>
</gene>
<evidence type="ECO:0000256" key="4">
    <source>
        <dbReference type="ARBA" id="ARBA00022825"/>
    </source>
</evidence>
<evidence type="ECO:0000313" key="6">
    <source>
        <dbReference type="Proteomes" id="UP000198649"/>
    </source>
</evidence>
<dbReference type="GO" id="GO:0006508">
    <property type="term" value="P:proteolysis"/>
    <property type="evidence" value="ECO:0007669"/>
    <property type="project" value="UniProtKB-KW"/>
</dbReference>
<dbReference type="EMBL" id="FOQG01000003">
    <property type="protein sequence ID" value="SFH95236.1"/>
    <property type="molecule type" value="Genomic_DNA"/>
</dbReference>
<dbReference type="PANTHER" id="PTHR20842">
    <property type="entry name" value="PROTEASE S51 ALPHA-ASPARTYL DIPEPTIDASE"/>
    <property type="match status" value="1"/>
</dbReference>
<organism evidence="5 6">
    <name type="scientific">Nocardioides psychrotolerans</name>
    <dbReference type="NCBI Taxonomy" id="1005945"/>
    <lineage>
        <taxon>Bacteria</taxon>
        <taxon>Bacillati</taxon>
        <taxon>Actinomycetota</taxon>
        <taxon>Actinomycetes</taxon>
        <taxon>Propionibacteriales</taxon>
        <taxon>Nocardioidaceae</taxon>
        <taxon>Nocardioides</taxon>
    </lineage>
</organism>
<dbReference type="RefSeq" id="WP_246166062.1">
    <property type="nucleotide sequence ID" value="NZ_BKAF01000007.1"/>
</dbReference>
<evidence type="ECO:0000313" key="5">
    <source>
        <dbReference type="EMBL" id="SFH95236.1"/>
    </source>
</evidence>
<name>A0A1I3E8G1_9ACTN</name>
<dbReference type="CDD" id="cd03146">
    <property type="entry name" value="GAT1_Peptidase_E"/>
    <property type="match status" value="1"/>
</dbReference>
<comment type="similarity">
    <text evidence="1">Belongs to the peptidase S51 family.</text>
</comment>
<evidence type="ECO:0000256" key="1">
    <source>
        <dbReference type="ARBA" id="ARBA00006534"/>
    </source>
</evidence>